<feature type="repeat" description="ANK" evidence="1">
    <location>
        <begin position="106"/>
        <end position="138"/>
    </location>
</feature>
<dbReference type="PANTHER" id="PTHR24184">
    <property type="entry name" value="SI:CH211-189E2.2"/>
    <property type="match status" value="1"/>
</dbReference>
<evidence type="ECO:0000259" key="4">
    <source>
        <dbReference type="PROSITE" id="PS50105"/>
    </source>
</evidence>
<keyword evidence="6" id="KW-1185">Reference proteome</keyword>
<dbReference type="Pfam" id="PF12796">
    <property type="entry name" value="Ank_2"/>
    <property type="match status" value="1"/>
</dbReference>
<organism evidence="5 6">
    <name type="scientific">Dimorphilus gyrociliatus</name>
    <dbReference type="NCBI Taxonomy" id="2664684"/>
    <lineage>
        <taxon>Eukaryota</taxon>
        <taxon>Metazoa</taxon>
        <taxon>Spiralia</taxon>
        <taxon>Lophotrochozoa</taxon>
        <taxon>Annelida</taxon>
        <taxon>Polychaeta</taxon>
        <taxon>Polychaeta incertae sedis</taxon>
        <taxon>Dinophilidae</taxon>
        <taxon>Dimorphilus</taxon>
    </lineage>
</organism>
<dbReference type="InterPro" id="IPR036770">
    <property type="entry name" value="Ankyrin_rpt-contain_sf"/>
</dbReference>
<feature type="compositionally biased region" description="Polar residues" evidence="3">
    <location>
        <begin position="247"/>
        <end position="261"/>
    </location>
</feature>
<dbReference type="Gene3D" id="1.10.150.50">
    <property type="entry name" value="Transcription Factor, Ets-1"/>
    <property type="match status" value="1"/>
</dbReference>
<dbReference type="PROSITE" id="PS50088">
    <property type="entry name" value="ANK_REPEAT"/>
    <property type="match status" value="4"/>
</dbReference>
<keyword evidence="2" id="KW-0175">Coiled coil</keyword>
<protein>
    <submittedName>
        <fullName evidence="5">DgyrCDS566</fullName>
    </submittedName>
</protein>
<accession>A0A7I8V4U4</accession>
<reference evidence="5 6" key="1">
    <citation type="submission" date="2020-08" db="EMBL/GenBank/DDBJ databases">
        <authorList>
            <person name="Hejnol A."/>
        </authorList>
    </citation>
    <scope>NUCLEOTIDE SEQUENCE [LARGE SCALE GENOMIC DNA]</scope>
</reference>
<feature type="region of interest" description="Disordered" evidence="3">
    <location>
        <begin position="237"/>
        <end position="261"/>
    </location>
</feature>
<sequence>MSVKYDICDASDESSESDFLDQSLSVWRGWTVYEKEAGFSPTPIDIFTASSLGLYSSVLHNLKSCNVNNQNVSGWTALMYASYIGHVDIVDVLLRENALTDISNKKKRTALMLASSCGNQSVTHRLLEAGSNMELIDESGWTALYHSTHYGHQSVVKFLLSRGAKTNIVERHMGMTPFMEAAIQGHEIIVQEFLNYNVDISIRNKQGETARSLALLKGFTKVVSLIDNHLYANQRPLRSRPGLGRSIDTSSSEESLYEQRQYNRPRSKLKAVPNIGEGPEAVQRLLNNMDPINSLGLQFSNLLTNPDNLTYNYLSENPDVIPKVSDNDKQPKDLREFLTDMNLLKYLPTFEEQDVDLTVFLSLNDDDLKELGVKLLGPRRKMINAIKRLQNNSDEHVLSPFVSDTLLAKNRLRIAERQIAELRDALSKENQLRAISENCLMDVKQRCSDLQKFPSALYEQIKDIRSYYSQMCLYQQELCSRNTAGSDKSVVQLSNLSNQQLIDSLVSISSHVGGLIEKLYHSKGFIVASNYS</sequence>
<dbReference type="GO" id="GO:0005929">
    <property type="term" value="C:cilium"/>
    <property type="evidence" value="ECO:0007669"/>
    <property type="project" value="TreeGrafter"/>
</dbReference>
<dbReference type="EMBL" id="CAJFCJ010000001">
    <property type="protein sequence ID" value="CAD5111237.1"/>
    <property type="molecule type" value="Genomic_DNA"/>
</dbReference>
<feature type="repeat" description="ANK" evidence="1">
    <location>
        <begin position="73"/>
        <end position="105"/>
    </location>
</feature>
<evidence type="ECO:0000313" key="5">
    <source>
        <dbReference type="EMBL" id="CAD5111237.1"/>
    </source>
</evidence>
<feature type="domain" description="SAM" evidence="4">
    <location>
        <begin position="329"/>
        <end position="392"/>
    </location>
</feature>
<dbReference type="PROSITE" id="PS50297">
    <property type="entry name" value="ANK_REP_REGION"/>
    <property type="match status" value="2"/>
</dbReference>
<gene>
    <name evidence="5" type="ORF">DGYR_LOCUS559</name>
</gene>
<dbReference type="PANTHER" id="PTHR24184:SF6">
    <property type="entry name" value="ANKYRIN REPEAT AND SAM DOMAIN-CONTAINING PROTEIN 3"/>
    <property type="match status" value="1"/>
</dbReference>
<feature type="repeat" description="ANK" evidence="1">
    <location>
        <begin position="173"/>
        <end position="205"/>
    </location>
</feature>
<dbReference type="InterPro" id="IPR013761">
    <property type="entry name" value="SAM/pointed_sf"/>
</dbReference>
<dbReference type="SUPFAM" id="SSF48403">
    <property type="entry name" value="Ankyrin repeat"/>
    <property type="match status" value="1"/>
</dbReference>
<dbReference type="SMART" id="SM00454">
    <property type="entry name" value="SAM"/>
    <property type="match status" value="1"/>
</dbReference>
<proteinExistence type="predicted"/>
<dbReference type="Pfam" id="PF00536">
    <property type="entry name" value="SAM_1"/>
    <property type="match status" value="1"/>
</dbReference>
<dbReference type="Pfam" id="PF00023">
    <property type="entry name" value="Ank"/>
    <property type="match status" value="2"/>
</dbReference>
<dbReference type="AlphaFoldDB" id="A0A7I8V4U4"/>
<evidence type="ECO:0000256" key="2">
    <source>
        <dbReference type="SAM" id="Coils"/>
    </source>
</evidence>
<evidence type="ECO:0000313" key="6">
    <source>
        <dbReference type="Proteomes" id="UP000549394"/>
    </source>
</evidence>
<dbReference type="SMART" id="SM00248">
    <property type="entry name" value="ANK"/>
    <property type="match status" value="4"/>
</dbReference>
<feature type="repeat" description="ANK" evidence="1">
    <location>
        <begin position="139"/>
        <end position="171"/>
    </location>
</feature>
<dbReference type="InterPro" id="IPR001660">
    <property type="entry name" value="SAM"/>
</dbReference>
<name>A0A7I8V4U4_9ANNE</name>
<keyword evidence="1" id="KW-0040">ANK repeat</keyword>
<feature type="coiled-coil region" evidence="2">
    <location>
        <begin position="405"/>
        <end position="432"/>
    </location>
</feature>
<dbReference type="Gene3D" id="1.25.40.20">
    <property type="entry name" value="Ankyrin repeat-containing domain"/>
    <property type="match status" value="1"/>
</dbReference>
<dbReference type="Proteomes" id="UP000549394">
    <property type="component" value="Unassembled WGS sequence"/>
</dbReference>
<dbReference type="SUPFAM" id="SSF47769">
    <property type="entry name" value="SAM/Pointed domain"/>
    <property type="match status" value="1"/>
</dbReference>
<dbReference type="InterPro" id="IPR002110">
    <property type="entry name" value="Ankyrin_rpt"/>
</dbReference>
<evidence type="ECO:0000256" key="3">
    <source>
        <dbReference type="SAM" id="MobiDB-lite"/>
    </source>
</evidence>
<dbReference type="OrthoDB" id="539213at2759"/>
<evidence type="ECO:0000256" key="1">
    <source>
        <dbReference type="PROSITE-ProRule" id="PRU00023"/>
    </source>
</evidence>
<comment type="caution">
    <text evidence="5">The sequence shown here is derived from an EMBL/GenBank/DDBJ whole genome shotgun (WGS) entry which is preliminary data.</text>
</comment>
<dbReference type="PROSITE" id="PS50105">
    <property type="entry name" value="SAM_DOMAIN"/>
    <property type="match status" value="1"/>
</dbReference>